<sequence>MIKILENHCTPENGLLLFDPPTGSGKTYNVLKWIFENYKEYCKEGRKIFFITNLKKNLPIQDLREDFFRKNKKLNDFNKHVLFLNSNAGFAIEHFTEVRSTIPEYFTKLSAYWDFKNQIEFIYRLEKLDGFKDVLSKAKNEFRNRQEPEFRRRIELYLKENFTNKREKLTAIKTDPNLKWIGGLYPSVFSSERKIFFLSIDKFYAQNSTLVEPSYHFMNNDITKDAMIFIDEIDASKDSILKNIIRKGKQQKIDYIHLFNEIYWALSNNRLPQDFLEHSQNRQSQIENGYKYLPLENIESELTKKAEEIVEKFKLKYSFKTAVSAGVSRERNLLFHDFHYHSVYRNDKKFIEIDSNEIKKLNHLKFTNNAPENQQKNIITLLTQVKGFVSYFQGSVKSLAQNYQETINERRKSQDAEYGYDLALSSVLEEFRLEGKYKMFIMDTILSERERTNPREKKKEEIQYDFSIYENGFRYYDFIDDEQHETITKTFIYNFNNTPEKFLLKLSERAKVIGISATANVETVTGNYDISYLKKQLGDKFCQLSTEEKLYLKSLVQKQTSNYDKVKIQPIWIKNTESVNEVLEDFTSLFDDVEMAQEIIGLINNPLGFNQNRYYRIAKAFDHFLKNKDINAMLCLLNKEPKEYDDKLRRSTLERIFDELIFKHKLQDQFKSLDKDGKETYKANNSYVIVNSADFERKKDNFISHLEKGQKLFIISMYQTMGAGQNIHYLSPNKSSLIDIRSGELEKFNTSKTDINAIYLDKPTHLIQLVNKKLNEEGFIRYLFQLEFLLEAGRISLNTLNKEVTRAFQNLMASINSKAVPNKTKDSLYDDYNIKQHYSKFVIQAIGRICRTNLKAKNIYILADEKLKKEIKDYDVESNIVLNEFKELVKSCSSNSNRTAVDFTEAYVNKGNTSNRRALAYIRKFINRQFEWREREIKEWQQLRDLCLMFPTMSEDRARSLIRVLDIYVELPNTKQELNYIQERDFQVVNVDFSNELPFSVSAKSARLDELMVIPGVKDYFKYRDYATQFQPGKFVLTPVIFQNIYKGALGEEIGRFIFENHLNIKLEEMPPEHFERFDYKIRDKDIYIDFKHWQEYTEFDADSIREKISVKLKKVNGIKAIIVNILATSNYSPISSNAGAIIEIGNLYDTENNKFNDEAVELIMKNI</sequence>
<evidence type="ECO:0000313" key="2">
    <source>
        <dbReference type="Proteomes" id="UP000248584"/>
    </source>
</evidence>
<reference evidence="1 2" key="1">
    <citation type="submission" date="2018-06" db="EMBL/GenBank/DDBJ databases">
        <title>Genomic Encyclopedia of Archaeal and Bacterial Type Strains, Phase II (KMG-II): from individual species to whole genera.</title>
        <authorList>
            <person name="Goeker M."/>
        </authorList>
    </citation>
    <scope>NUCLEOTIDE SEQUENCE [LARGE SCALE GENOMIC DNA]</scope>
    <source>
        <strain evidence="1 2">DSM 17205</strain>
    </source>
</reference>
<dbReference type="RefSeq" id="WP_015361347.1">
    <property type="nucleotide sequence ID" value="NZ_QKZR01000001.1"/>
</dbReference>
<evidence type="ECO:0000313" key="1">
    <source>
        <dbReference type="EMBL" id="PZX43532.1"/>
    </source>
</evidence>
<accession>A0ABX5Q0R9</accession>
<dbReference type="Proteomes" id="UP000248584">
    <property type="component" value="Unassembled WGS sequence"/>
</dbReference>
<name>A0ABX5Q0R9_9FLAO</name>
<keyword evidence="2" id="KW-1185">Reference proteome</keyword>
<proteinExistence type="predicted"/>
<evidence type="ECO:0008006" key="3">
    <source>
        <dbReference type="Google" id="ProtNLM"/>
    </source>
</evidence>
<organism evidence="1 2">
    <name type="scientific">Nonlabens dokdonensis</name>
    <dbReference type="NCBI Taxonomy" id="328515"/>
    <lineage>
        <taxon>Bacteria</taxon>
        <taxon>Pseudomonadati</taxon>
        <taxon>Bacteroidota</taxon>
        <taxon>Flavobacteriia</taxon>
        <taxon>Flavobacteriales</taxon>
        <taxon>Flavobacteriaceae</taxon>
        <taxon>Nonlabens</taxon>
    </lineage>
</organism>
<protein>
    <recommendedName>
        <fullName evidence="3">Helicase ATP-binding domain-containing protein</fullName>
    </recommendedName>
</protein>
<dbReference type="EMBL" id="QKZR01000001">
    <property type="protein sequence ID" value="PZX43532.1"/>
    <property type="molecule type" value="Genomic_DNA"/>
</dbReference>
<gene>
    <name evidence="1" type="ORF">LX97_00533</name>
</gene>
<comment type="caution">
    <text evidence="1">The sequence shown here is derived from an EMBL/GenBank/DDBJ whole genome shotgun (WGS) entry which is preliminary data.</text>
</comment>